<evidence type="ECO:0000259" key="11">
    <source>
        <dbReference type="PROSITE" id="PS50192"/>
    </source>
</evidence>
<dbReference type="Proteomes" id="UP000199290">
    <property type="component" value="Unassembled WGS sequence"/>
</dbReference>
<keyword evidence="5" id="KW-0472">Membrane</keyword>
<keyword evidence="2" id="KW-1003">Cell membrane</keyword>
<dbReference type="SMART" id="SM00283">
    <property type="entry name" value="MA"/>
    <property type="match status" value="1"/>
</dbReference>
<dbReference type="OrthoDB" id="8724845at2"/>
<evidence type="ECO:0000256" key="4">
    <source>
        <dbReference type="ARBA" id="ARBA00022989"/>
    </source>
</evidence>
<comment type="subcellular location">
    <subcellularLocation>
        <location evidence="1">Cell inner membrane</location>
        <topology evidence="1">Multi-pass membrane protein</topology>
    </subcellularLocation>
</comment>
<proteinExistence type="inferred from homology"/>
<keyword evidence="3" id="KW-0812">Transmembrane</keyword>
<accession>A0A1I6HJC0</accession>
<comment type="similarity">
    <text evidence="7">Belongs to the methyl-accepting chemotaxis (MCP) protein family.</text>
</comment>
<evidence type="ECO:0000256" key="8">
    <source>
        <dbReference type="PROSITE-ProRule" id="PRU00284"/>
    </source>
</evidence>
<dbReference type="InterPro" id="IPR004089">
    <property type="entry name" value="MCPsignal_dom"/>
</dbReference>
<dbReference type="InterPro" id="IPR000727">
    <property type="entry name" value="T_SNARE_dom"/>
</dbReference>
<evidence type="ECO:0000256" key="6">
    <source>
        <dbReference type="ARBA" id="ARBA00023224"/>
    </source>
</evidence>
<dbReference type="GO" id="GO:0005886">
    <property type="term" value="C:plasma membrane"/>
    <property type="evidence" value="ECO:0007669"/>
    <property type="project" value="UniProtKB-SubCell"/>
</dbReference>
<evidence type="ECO:0000256" key="3">
    <source>
        <dbReference type="ARBA" id="ARBA00022692"/>
    </source>
</evidence>
<keyword evidence="4" id="KW-1133">Transmembrane helix</keyword>
<dbReference type="PANTHER" id="PTHR32089">
    <property type="entry name" value="METHYL-ACCEPTING CHEMOTAXIS PROTEIN MCPB"/>
    <property type="match status" value="1"/>
</dbReference>
<dbReference type="AlphaFoldDB" id="A0A1I6HJC0"/>
<name>A0A1I6HJC0_9GAMM</name>
<feature type="region of interest" description="Disordered" evidence="9">
    <location>
        <begin position="428"/>
        <end position="449"/>
    </location>
</feature>
<dbReference type="PROSITE" id="PS50111">
    <property type="entry name" value="CHEMOTAXIS_TRANSDUC_2"/>
    <property type="match status" value="1"/>
</dbReference>
<dbReference type="InterPro" id="IPR003660">
    <property type="entry name" value="HAMP_dom"/>
</dbReference>
<dbReference type="PROSITE" id="PS50885">
    <property type="entry name" value="HAMP"/>
    <property type="match status" value="1"/>
</dbReference>
<keyword evidence="2" id="KW-0997">Cell inner membrane</keyword>
<evidence type="ECO:0000259" key="10">
    <source>
        <dbReference type="PROSITE" id="PS50111"/>
    </source>
</evidence>
<dbReference type="CDD" id="cd11386">
    <property type="entry name" value="MCP_signal"/>
    <property type="match status" value="1"/>
</dbReference>
<dbReference type="Pfam" id="PF00672">
    <property type="entry name" value="HAMP"/>
    <property type="match status" value="1"/>
</dbReference>
<evidence type="ECO:0000256" key="2">
    <source>
        <dbReference type="ARBA" id="ARBA00022519"/>
    </source>
</evidence>
<gene>
    <name evidence="13" type="ORF">SAMN04488073_2651</name>
</gene>
<dbReference type="GO" id="GO:0006935">
    <property type="term" value="P:chemotaxis"/>
    <property type="evidence" value="ECO:0007669"/>
    <property type="project" value="UniProtKB-ARBA"/>
</dbReference>
<evidence type="ECO:0000256" key="5">
    <source>
        <dbReference type="ARBA" id="ARBA00023136"/>
    </source>
</evidence>
<dbReference type="GO" id="GO:0007165">
    <property type="term" value="P:signal transduction"/>
    <property type="evidence" value="ECO:0007669"/>
    <property type="project" value="UniProtKB-KW"/>
</dbReference>
<evidence type="ECO:0000256" key="1">
    <source>
        <dbReference type="ARBA" id="ARBA00004429"/>
    </source>
</evidence>
<dbReference type="RefSeq" id="WP_091991212.1">
    <property type="nucleotide sequence ID" value="NZ_FOYV01000002.1"/>
</dbReference>
<evidence type="ECO:0000313" key="13">
    <source>
        <dbReference type="EMBL" id="SFR54572.1"/>
    </source>
</evidence>
<keyword evidence="14" id="KW-1185">Reference proteome</keyword>
<feature type="domain" description="T-SNARE coiled-coil homology" evidence="11">
    <location>
        <begin position="451"/>
        <end position="513"/>
    </location>
</feature>
<protein>
    <submittedName>
        <fullName evidence="13">Methyl-accepting chemotaxis protein</fullName>
    </submittedName>
</protein>
<dbReference type="STRING" id="375760.SAMN04488073_2651"/>
<organism evidence="13 14">
    <name type="scientific">Marinobacter gudaonensis</name>
    <dbReference type="NCBI Taxonomy" id="375760"/>
    <lineage>
        <taxon>Bacteria</taxon>
        <taxon>Pseudomonadati</taxon>
        <taxon>Pseudomonadota</taxon>
        <taxon>Gammaproteobacteria</taxon>
        <taxon>Pseudomonadales</taxon>
        <taxon>Marinobacteraceae</taxon>
        <taxon>Marinobacter</taxon>
    </lineage>
</organism>
<feature type="compositionally biased region" description="Polar residues" evidence="9">
    <location>
        <begin position="428"/>
        <end position="444"/>
    </location>
</feature>
<dbReference type="SUPFAM" id="SSF58104">
    <property type="entry name" value="Methyl-accepting chemotaxis protein (MCP) signaling domain"/>
    <property type="match status" value="1"/>
</dbReference>
<dbReference type="CDD" id="cd06225">
    <property type="entry name" value="HAMP"/>
    <property type="match status" value="1"/>
</dbReference>
<evidence type="ECO:0000256" key="9">
    <source>
        <dbReference type="SAM" id="MobiDB-lite"/>
    </source>
</evidence>
<dbReference type="Gene3D" id="1.10.287.950">
    <property type="entry name" value="Methyl-accepting chemotaxis protein"/>
    <property type="match status" value="1"/>
</dbReference>
<reference evidence="14" key="1">
    <citation type="submission" date="2016-10" db="EMBL/GenBank/DDBJ databases">
        <authorList>
            <person name="Varghese N."/>
            <person name="Submissions S."/>
        </authorList>
    </citation>
    <scope>NUCLEOTIDE SEQUENCE [LARGE SCALE GENOMIC DNA]</scope>
    <source>
        <strain evidence="14">CGMCC 1.6294</strain>
    </source>
</reference>
<dbReference type="SMART" id="SM00304">
    <property type="entry name" value="HAMP"/>
    <property type="match status" value="1"/>
</dbReference>
<evidence type="ECO:0000313" key="14">
    <source>
        <dbReference type="Proteomes" id="UP000199290"/>
    </source>
</evidence>
<evidence type="ECO:0000259" key="12">
    <source>
        <dbReference type="PROSITE" id="PS50885"/>
    </source>
</evidence>
<keyword evidence="6 8" id="KW-0807">Transducer</keyword>
<feature type="domain" description="Methyl-accepting transducer" evidence="10">
    <location>
        <begin position="264"/>
        <end position="500"/>
    </location>
</feature>
<dbReference type="FunFam" id="1.10.287.950:FF:000001">
    <property type="entry name" value="Methyl-accepting chemotaxis sensory transducer"/>
    <property type="match status" value="1"/>
</dbReference>
<dbReference type="PANTHER" id="PTHR32089:SF119">
    <property type="entry name" value="METHYL-ACCEPTING CHEMOTAXIS PROTEIN CTPL"/>
    <property type="match status" value="1"/>
</dbReference>
<feature type="domain" description="HAMP" evidence="12">
    <location>
        <begin position="207"/>
        <end position="259"/>
    </location>
</feature>
<sequence>MSIKLKLFSITAVGLFVLATIGGVGYWGNQHLGSATADMGRNTSILRNHLTADMMHDALSSDVMTALVAGGRNDSDMLAEARAALEEHSGTFVEMLEANRELIRQDEIQVALNQVLPALNGYIASATNIVEQAGEDRAAALGALPGFRDAYEELAVRMESLTELIEARSASVSTTAQTVSARANQVIVTATLVGLLVLAGIAWSISTGITRALGELVEGARSVADGDLTQAMTVRGNDEIAQTADALETMRKNLSSMVASMDALAARLGEASDSLIAVSRETHDGMVEQESETAQAATAMQQMAATAQDVSRNITQAANAASQAHTSASEANTVVETSIAAMKKLAVQIQQTSNVINQLNSDSSEISQILDVINSLAEQTNLLALNAAIEAARAGEQGRGFAVVADEVRNLAARTQESTDQIKQTIEKVQTGSGSAVDSTQASESHSKEVVEKVRQAGESLASIRASVDDINGMNSQIASAAEQQSAVADDISRSLEAIKDRTRSTTQSTERTSEAAGEVADISGELQKAVKRFQVGS</sequence>
<dbReference type="PROSITE" id="PS50192">
    <property type="entry name" value="T_SNARE"/>
    <property type="match status" value="1"/>
</dbReference>
<dbReference type="EMBL" id="FOYV01000002">
    <property type="protein sequence ID" value="SFR54572.1"/>
    <property type="molecule type" value="Genomic_DNA"/>
</dbReference>
<dbReference type="Pfam" id="PF00015">
    <property type="entry name" value="MCPsignal"/>
    <property type="match status" value="1"/>
</dbReference>
<evidence type="ECO:0000256" key="7">
    <source>
        <dbReference type="ARBA" id="ARBA00029447"/>
    </source>
</evidence>
<feature type="region of interest" description="Disordered" evidence="9">
    <location>
        <begin position="499"/>
        <end position="521"/>
    </location>
</feature>